<dbReference type="Proteomes" id="UP000463951">
    <property type="component" value="Chromosome"/>
</dbReference>
<dbReference type="CDD" id="cd06171">
    <property type="entry name" value="Sigma70_r4"/>
    <property type="match status" value="1"/>
</dbReference>
<dbReference type="InterPro" id="IPR010982">
    <property type="entry name" value="Lambda_DNA-bd_dom_sf"/>
</dbReference>
<dbReference type="GO" id="GO:0030435">
    <property type="term" value="P:sporulation resulting in formation of a cellular spore"/>
    <property type="evidence" value="ECO:0007669"/>
    <property type="project" value="UniProtKB-KW"/>
</dbReference>
<dbReference type="InterPro" id="IPR001387">
    <property type="entry name" value="Cro/C1-type_HTH"/>
</dbReference>
<dbReference type="InterPro" id="IPR007630">
    <property type="entry name" value="RNA_pol_sigma70_r4"/>
</dbReference>
<dbReference type="GO" id="GO:0003677">
    <property type="term" value="F:DNA binding"/>
    <property type="evidence" value="ECO:0007669"/>
    <property type="project" value="UniProtKB-KW"/>
</dbReference>
<keyword evidence="6 7" id="KW-0804">Transcription</keyword>
<evidence type="ECO:0000256" key="7">
    <source>
        <dbReference type="RuleBase" id="RU362124"/>
    </source>
</evidence>
<organism evidence="11 12">
    <name type="scientific">Streptomyces antimycoticus</name>
    <dbReference type="NCBI Taxonomy" id="68175"/>
    <lineage>
        <taxon>Bacteria</taxon>
        <taxon>Bacillati</taxon>
        <taxon>Actinomycetota</taxon>
        <taxon>Actinomycetes</taxon>
        <taxon>Kitasatosporales</taxon>
        <taxon>Streptomycetaceae</taxon>
        <taxon>Streptomyces</taxon>
        <taxon>Streptomyces violaceusniger group</taxon>
    </lineage>
</organism>
<feature type="region of interest" description="Disordered" evidence="8">
    <location>
        <begin position="1080"/>
        <end position="1109"/>
    </location>
</feature>
<feature type="domain" description="RNA polymerase sigma-70" evidence="10">
    <location>
        <begin position="407"/>
        <end position="433"/>
    </location>
</feature>
<evidence type="ECO:0000256" key="8">
    <source>
        <dbReference type="SAM" id="MobiDB-lite"/>
    </source>
</evidence>
<evidence type="ECO:0000259" key="10">
    <source>
        <dbReference type="PROSITE" id="PS00716"/>
    </source>
</evidence>
<comment type="similarity">
    <text evidence="1 7">Belongs to the sigma-70 factor family.</text>
</comment>
<keyword evidence="3 7" id="KW-0805">Transcription regulation</keyword>
<dbReference type="SUPFAM" id="SSF47413">
    <property type="entry name" value="lambda repressor-like DNA-binding domains"/>
    <property type="match status" value="1"/>
</dbReference>
<evidence type="ECO:0000259" key="9">
    <source>
        <dbReference type="PROSITE" id="PS00715"/>
    </source>
</evidence>
<dbReference type="InterPro" id="IPR014284">
    <property type="entry name" value="RNA_pol_sigma-70_dom"/>
</dbReference>
<dbReference type="GO" id="GO:0006352">
    <property type="term" value="P:DNA-templated transcription initiation"/>
    <property type="evidence" value="ECO:0007669"/>
    <property type="project" value="InterPro"/>
</dbReference>
<dbReference type="PROSITE" id="PS00715">
    <property type="entry name" value="SIGMA70_1"/>
    <property type="match status" value="1"/>
</dbReference>
<evidence type="ECO:0000256" key="5">
    <source>
        <dbReference type="ARBA" id="ARBA00023125"/>
    </source>
</evidence>
<dbReference type="CDD" id="cd00093">
    <property type="entry name" value="HTH_XRE"/>
    <property type="match status" value="1"/>
</dbReference>
<dbReference type="GO" id="GO:0016987">
    <property type="term" value="F:sigma factor activity"/>
    <property type="evidence" value="ECO:0007669"/>
    <property type="project" value="UniProtKB-KW"/>
</dbReference>
<dbReference type="InterPro" id="IPR007627">
    <property type="entry name" value="RNA_pol_sigma70_r2"/>
</dbReference>
<keyword evidence="2" id="KW-0749">Sporulation</keyword>
<evidence type="ECO:0000256" key="3">
    <source>
        <dbReference type="ARBA" id="ARBA00023015"/>
    </source>
</evidence>
<dbReference type="InterPro" id="IPR000943">
    <property type="entry name" value="RNA_pol_sigma70"/>
</dbReference>
<dbReference type="PROSITE" id="PS00716">
    <property type="entry name" value="SIGMA70_2"/>
    <property type="match status" value="1"/>
</dbReference>
<dbReference type="InterPro" id="IPR013324">
    <property type="entry name" value="RNA_pol_sigma_r3/r4-like"/>
</dbReference>
<evidence type="ECO:0000256" key="6">
    <source>
        <dbReference type="ARBA" id="ARBA00023163"/>
    </source>
</evidence>
<feature type="domain" description="RNA polymerase sigma-70" evidence="9">
    <location>
        <begin position="236"/>
        <end position="249"/>
    </location>
</feature>
<dbReference type="Gene3D" id="1.10.10.10">
    <property type="entry name" value="Winged helix-like DNA-binding domain superfamily/Winged helix DNA-binding domain"/>
    <property type="match status" value="2"/>
</dbReference>
<dbReference type="SUPFAM" id="SSF88659">
    <property type="entry name" value="Sigma3 and sigma4 domains of RNA polymerase sigma factors"/>
    <property type="match status" value="1"/>
</dbReference>
<feature type="compositionally biased region" description="Acidic residues" evidence="8">
    <location>
        <begin position="103"/>
        <end position="129"/>
    </location>
</feature>
<dbReference type="InterPro" id="IPR036388">
    <property type="entry name" value="WH-like_DNA-bd_sf"/>
</dbReference>
<dbReference type="PRINTS" id="PR00046">
    <property type="entry name" value="SIGMA70FCT"/>
</dbReference>
<dbReference type="PANTHER" id="PTHR30603:SF47">
    <property type="entry name" value="RNA POLYMERASE SIGMA FACTOR SIGD, CHLOROPLASTIC"/>
    <property type="match status" value="1"/>
</dbReference>
<dbReference type="InterPro" id="IPR050239">
    <property type="entry name" value="Sigma-70_RNA_pol_init_factors"/>
</dbReference>
<dbReference type="PANTHER" id="PTHR30603">
    <property type="entry name" value="RNA POLYMERASE SIGMA FACTOR RPO"/>
    <property type="match status" value="1"/>
</dbReference>
<evidence type="ECO:0000313" key="11">
    <source>
        <dbReference type="EMBL" id="BBJ42082.1"/>
    </source>
</evidence>
<dbReference type="InterPro" id="IPR013325">
    <property type="entry name" value="RNA_pol_sigma_r2"/>
</dbReference>
<name>A0A499UME9_9ACTN</name>
<dbReference type="NCBIfam" id="TIGR02937">
    <property type="entry name" value="sigma70-ECF"/>
    <property type="match status" value="1"/>
</dbReference>
<accession>A0A499UME9</accession>
<evidence type="ECO:0000313" key="12">
    <source>
        <dbReference type="Proteomes" id="UP000463951"/>
    </source>
</evidence>
<protein>
    <recommendedName>
        <fullName evidence="7">RNA polymerase sigma factor</fullName>
    </recommendedName>
</protein>
<dbReference type="Gene3D" id="1.10.260.40">
    <property type="entry name" value="lambda repressor-like DNA-binding domains"/>
    <property type="match status" value="1"/>
</dbReference>
<dbReference type="EMBL" id="AP019620">
    <property type="protein sequence ID" value="BBJ42082.1"/>
    <property type="molecule type" value="Genomic_DNA"/>
</dbReference>
<dbReference type="Pfam" id="PF04545">
    <property type="entry name" value="Sigma70_r4"/>
    <property type="match status" value="1"/>
</dbReference>
<keyword evidence="4 7" id="KW-0731">Sigma factor</keyword>
<dbReference type="Pfam" id="PF04542">
    <property type="entry name" value="Sigma70_r2"/>
    <property type="match status" value="1"/>
</dbReference>
<comment type="function">
    <text evidence="7">Sigma factors are initiation factors that promote the attachment of RNA polymerase to specific initiation sites and are then released.</text>
</comment>
<evidence type="ECO:0000256" key="4">
    <source>
        <dbReference type="ARBA" id="ARBA00023082"/>
    </source>
</evidence>
<dbReference type="AlphaFoldDB" id="A0A499UME9"/>
<keyword evidence="5 7" id="KW-0238">DNA-binding</keyword>
<proteinExistence type="inferred from homology"/>
<evidence type="ECO:0000256" key="1">
    <source>
        <dbReference type="ARBA" id="ARBA00007788"/>
    </source>
</evidence>
<evidence type="ECO:0000256" key="2">
    <source>
        <dbReference type="ARBA" id="ARBA00022969"/>
    </source>
</evidence>
<gene>
    <name evidence="11" type="ORF">SSPO_048000</name>
</gene>
<feature type="region of interest" description="Disordered" evidence="8">
    <location>
        <begin position="469"/>
        <end position="512"/>
    </location>
</feature>
<dbReference type="SUPFAM" id="SSF88946">
    <property type="entry name" value="Sigma2 domain of RNA polymerase sigma factors"/>
    <property type="match status" value="1"/>
</dbReference>
<sequence length="1218" mass="134152">MDYAGTGTERGGVMATERDGALGRAPTDAGWELLIGLMRRFTAEGLERRTALRQMMRAARLDTEETQALYKAVIAAEIDEEELEEEADIPRSANPDNGAGHDEDPDEVVDDLDSDEDDLDSLDEEEAVPDFESIRGTVRVDDRDAARHTARDLLQADRKRVNPHRRLLTAEEEVGLCLLFRGAEGPSASLPDDYVATLPRDGEAYRAFSAMVLHNQRLVHKIVQGLGWAGGPMHEDLVQHGMIGLMHAVEKFDVSMGCKLSTYATWWIRQRISRAVMNEGSAIRLPVHIWTDVDKVRRKEREFLDQGRKPNVDDLVLACGLPPTKVEECLRLGRRAILSLDQPVGENLTLGELAVDTLRPVPGPEQALWSAFERQELFQFFDACSLTDRLRHILLLRFGFVDGTPWTLEQIGEHFEVTRERIRQLEKKALTDLRILLGLEPDNAEAERRRAKAAQRIAREAAEAIARRRGLERRKNTGVGAPLPNKSVGTPRTESGSDRREGTVSSQGTGFGRWLAERMRQNGMDESQLADCLGVTRAPIDGWLHDRSVPRPELLAKMREILGAEGDAGQEPEVGPDRRDEPAETPAVWYHRPGHDDGGREFGNAAAFAFEADLEVLAREATQNSLDERDRRNNRPVRVRYTLHELTGDTLARFLAAIHWDGLRSHYEAAAAQDQKVGRVINAGLREVTEGDHLVLLRVDDYNANGLTGDDYEDGRFAAVVRRQLDSLKSDAAAGGSYGLGKATLWATSRLGLVLMNSTLSEPHEGRTARRVIGRLDLPWREVEGRRFAGPAWLGRPDADANNTEVVRSWWADEETVESLYLTREGDDPGTSFLIVGAHDVASLAAGTGHGEEDDVDDEDSLERMHQRLLNALGRNFWAAMTAGGEHQPLLEASVRTLRNGVELLAEERVEPHEHQPARSRALQAFLSGTTVDRLTEAGEVARITVPLNVPARDGLTGTAGEHRAVLLITDATDADGKINRVTAMRGNRMTVRTSWVPGLPASTNPFQAVLLVGRAAGDDAPFAAEAEEFLRSSEPPEHNKWGQTEELRMRYSPSAHRRIAALTTVTNRAVHDLVAIPKDKKSSGTSKIGKRLKITGKPGGKVRGTVSPPKLHDLEAVVAPSGAWQITAEVKVSPGGVETWRMSPVAKLDVRSGPRPVVKWAELVAVKDCELSDGVLHFPPGVRRAVFRGVTDVSTHPVRAALTGLEVVLQESKGGGA</sequence>
<reference evidence="11 12" key="1">
    <citation type="journal article" date="2020" name="Int. J. Syst. Evol. Microbiol.">
        <title>Reclassification of Streptomyces castelarensis and Streptomyces sporoclivatus as later heterotypic synonyms of Streptomyces antimycoticus.</title>
        <authorList>
            <person name="Komaki H."/>
            <person name="Tamura T."/>
        </authorList>
    </citation>
    <scope>NUCLEOTIDE SEQUENCE [LARGE SCALE GENOMIC DNA]</scope>
    <source>
        <strain evidence="11 12">NBRC 100767</strain>
    </source>
</reference>
<feature type="region of interest" description="Disordered" evidence="8">
    <location>
        <begin position="81"/>
        <end position="136"/>
    </location>
</feature>
<dbReference type="Gene3D" id="1.10.601.10">
    <property type="entry name" value="RNA Polymerase Primary Sigma Factor"/>
    <property type="match status" value="1"/>
</dbReference>